<name>A0A2H3NQJ5_9BACT</name>
<dbReference type="EMBL" id="PDEP01000001">
    <property type="protein sequence ID" value="PEN09551.1"/>
    <property type="molecule type" value="Genomic_DNA"/>
</dbReference>
<comment type="similarity">
    <text evidence="1">Belongs to the UPF0162 family.</text>
</comment>
<protein>
    <recommendedName>
        <fullName evidence="2">Protein SirB1 N-terminal domain-containing protein</fullName>
    </recommendedName>
</protein>
<dbReference type="PANTHER" id="PTHR31350">
    <property type="entry name" value="SI:DKEY-261L7.2"/>
    <property type="match status" value="1"/>
</dbReference>
<proteinExistence type="inferred from homology"/>
<dbReference type="OrthoDB" id="188084at2"/>
<comment type="caution">
    <text evidence="3">The sequence shown here is derived from an EMBL/GenBank/DDBJ whole genome shotgun (WGS) entry which is preliminary data.</text>
</comment>
<evidence type="ECO:0000313" key="4">
    <source>
        <dbReference type="Proteomes" id="UP000221024"/>
    </source>
</evidence>
<dbReference type="PANTHER" id="PTHR31350:SF27">
    <property type="entry name" value="HEMIMETHYLATED DNA-BINDING DOMAIN-CONTAINING PROTEIN"/>
    <property type="match status" value="1"/>
</dbReference>
<keyword evidence="4" id="KW-1185">Reference proteome</keyword>
<gene>
    <name evidence="3" type="ORF">CRI93_02125</name>
</gene>
<dbReference type="Proteomes" id="UP000221024">
    <property type="component" value="Unassembled WGS sequence"/>
</dbReference>
<evidence type="ECO:0000313" key="3">
    <source>
        <dbReference type="EMBL" id="PEN09551.1"/>
    </source>
</evidence>
<reference evidence="3 4" key="1">
    <citation type="submission" date="2017-10" db="EMBL/GenBank/DDBJ databases">
        <title>Draft genome of Longimonas halophila.</title>
        <authorList>
            <person name="Goh K.M."/>
            <person name="Shamsir M.S."/>
            <person name="Lim S.W."/>
        </authorList>
    </citation>
    <scope>NUCLEOTIDE SEQUENCE [LARGE SCALE GENOMIC DNA]</scope>
    <source>
        <strain evidence="3 4">KCTC 42399</strain>
    </source>
</reference>
<accession>A0A2H3NQJ5</accession>
<sequence length="322" mass="36036">MPGPPPVTSGEWMPLVRIQTGCRSCNTHTLALVQRPVRPRCAMSASVQALVTLLDDPDATVQTAVRKELSTYGPDELAALRQHIQTLEPERQEALSEQLQPLHFEMVERAWHAVLRSSTPSLERGALLLSWYRYPDADLQDAQAQLDTMAASFQKAHPNLTGRDAALHLADYMANELHFAGNHDDYEDPDNSFLTRVLKRRTGIPISLSVVYLLLGRRLNLPVYGVNLPHHFVVKYQDEHSEVFMDPFNGGQPLSRGDCVRFLLKASVQPHAQHFAAAPSKSILLRMARNLLVWADRTGNTEMHRELAALMAPYDPSVEPDA</sequence>
<feature type="domain" description="Protein SirB1 N-terminal" evidence="2">
    <location>
        <begin position="141"/>
        <end position="289"/>
    </location>
</feature>
<evidence type="ECO:0000259" key="2">
    <source>
        <dbReference type="Pfam" id="PF13369"/>
    </source>
</evidence>
<dbReference type="Pfam" id="PF13369">
    <property type="entry name" value="Transglut_core2"/>
    <property type="match status" value="1"/>
</dbReference>
<dbReference type="AlphaFoldDB" id="A0A2H3NQJ5"/>
<evidence type="ECO:0000256" key="1">
    <source>
        <dbReference type="ARBA" id="ARBA00007100"/>
    </source>
</evidence>
<organism evidence="3 4">
    <name type="scientific">Longimonas halophila</name>
    <dbReference type="NCBI Taxonomy" id="1469170"/>
    <lineage>
        <taxon>Bacteria</taxon>
        <taxon>Pseudomonadati</taxon>
        <taxon>Rhodothermota</taxon>
        <taxon>Rhodothermia</taxon>
        <taxon>Rhodothermales</taxon>
        <taxon>Salisaetaceae</taxon>
        <taxon>Longimonas</taxon>
    </lineage>
</organism>
<dbReference type="InterPro" id="IPR032698">
    <property type="entry name" value="SirB1_N"/>
</dbReference>